<dbReference type="EMBL" id="BAAARW010000024">
    <property type="protein sequence ID" value="GAA2440888.1"/>
    <property type="molecule type" value="Genomic_DNA"/>
</dbReference>
<comment type="caution">
    <text evidence="2">The sequence shown here is derived from an EMBL/GenBank/DDBJ whole genome shotgun (WGS) entry which is preliminary data.</text>
</comment>
<sequence length="72" mass="7503">MDLALADRFDQVVVAIAGTPPVDHDREEAASGPRDAAESKGNRSGSMGAMAWSLVAALPDQCAGRPGRDCTY</sequence>
<organism evidence="2 3">
    <name type="scientific">Actinomadura vinacea</name>
    <dbReference type="NCBI Taxonomy" id="115336"/>
    <lineage>
        <taxon>Bacteria</taxon>
        <taxon>Bacillati</taxon>
        <taxon>Actinomycetota</taxon>
        <taxon>Actinomycetes</taxon>
        <taxon>Streptosporangiales</taxon>
        <taxon>Thermomonosporaceae</taxon>
        <taxon>Actinomadura</taxon>
    </lineage>
</organism>
<evidence type="ECO:0000256" key="1">
    <source>
        <dbReference type="SAM" id="MobiDB-lite"/>
    </source>
</evidence>
<protein>
    <submittedName>
        <fullName evidence="2">Uncharacterized protein</fullName>
    </submittedName>
</protein>
<accession>A0ABN3JUV7</accession>
<name>A0ABN3JUV7_9ACTN</name>
<evidence type="ECO:0000313" key="2">
    <source>
        <dbReference type="EMBL" id="GAA2440888.1"/>
    </source>
</evidence>
<evidence type="ECO:0000313" key="3">
    <source>
        <dbReference type="Proteomes" id="UP001501231"/>
    </source>
</evidence>
<dbReference type="Proteomes" id="UP001501231">
    <property type="component" value="Unassembled WGS sequence"/>
</dbReference>
<feature type="compositionally biased region" description="Basic and acidic residues" evidence="1">
    <location>
        <begin position="22"/>
        <end position="41"/>
    </location>
</feature>
<proteinExistence type="predicted"/>
<gene>
    <name evidence="2" type="ORF">GCM10010191_66250</name>
</gene>
<feature type="region of interest" description="Disordered" evidence="1">
    <location>
        <begin position="19"/>
        <end position="46"/>
    </location>
</feature>
<reference evidence="2 3" key="1">
    <citation type="journal article" date="2019" name="Int. J. Syst. Evol. Microbiol.">
        <title>The Global Catalogue of Microorganisms (GCM) 10K type strain sequencing project: providing services to taxonomists for standard genome sequencing and annotation.</title>
        <authorList>
            <consortium name="The Broad Institute Genomics Platform"/>
            <consortium name="The Broad Institute Genome Sequencing Center for Infectious Disease"/>
            <person name="Wu L."/>
            <person name="Ma J."/>
        </authorList>
    </citation>
    <scope>NUCLEOTIDE SEQUENCE [LARGE SCALE GENOMIC DNA]</scope>
    <source>
        <strain evidence="2 3">JCM 3325</strain>
    </source>
</reference>
<keyword evidence="3" id="KW-1185">Reference proteome</keyword>